<feature type="compositionally biased region" description="Low complexity" evidence="1">
    <location>
        <begin position="132"/>
        <end position="142"/>
    </location>
</feature>
<accession>A0A9X3S221</accession>
<protein>
    <submittedName>
        <fullName evidence="2">Uncharacterized protein</fullName>
    </submittedName>
</protein>
<gene>
    <name evidence="2" type="ORF">OM076_22440</name>
</gene>
<dbReference type="Proteomes" id="UP001149140">
    <property type="component" value="Unassembled WGS sequence"/>
</dbReference>
<reference evidence="2" key="1">
    <citation type="submission" date="2022-10" db="EMBL/GenBank/DDBJ databases">
        <title>The WGS of Solirubrobacter ginsenosidimutans DSM 21036.</title>
        <authorList>
            <person name="Jiang Z."/>
        </authorList>
    </citation>
    <scope>NUCLEOTIDE SEQUENCE</scope>
    <source>
        <strain evidence="2">DSM 21036</strain>
    </source>
</reference>
<dbReference type="RefSeq" id="WP_270042290.1">
    <property type="nucleotide sequence ID" value="NZ_JAPDOD010000022.1"/>
</dbReference>
<evidence type="ECO:0000313" key="2">
    <source>
        <dbReference type="EMBL" id="MDA0163049.1"/>
    </source>
</evidence>
<feature type="compositionally biased region" description="Basic and acidic residues" evidence="1">
    <location>
        <begin position="78"/>
        <end position="91"/>
    </location>
</feature>
<evidence type="ECO:0000256" key="1">
    <source>
        <dbReference type="SAM" id="MobiDB-lite"/>
    </source>
</evidence>
<feature type="compositionally biased region" description="Acidic residues" evidence="1">
    <location>
        <begin position="95"/>
        <end position="126"/>
    </location>
</feature>
<proteinExistence type="predicted"/>
<sequence>MKTAELARREQEEAVTAREPEASGPAPAPAENVLQWQRSAGNAAVSRQLGGASKARTAARKRRVPAADQALGRMLARTADRRAGVKERDPAAEVAETEPEPEETSALETEESDELETEEAAETEAPGEERPAPVGTKATLARKPPKTKAPPTLKVEPQTKFKAPSGGRKRTDVGVGEDVTFTSNLKGSWAASGGTPAAAVTNGKKFKWRAANRAASITVTVTAGTQTKTTTMNVIEPTIITANKLSEMSFKKGEQGAGMKLRFVYQPLNVSFGNMEVKEVSGPATSITGYYLTQPAKSLWHDSGDTFTRIGKNNKDTAVDTASNGGDAKPWSDGTFEWVIPNHFKTIDEGGDGKQFTTVTQAFTLLADGTITVSKGGQSVTRSP</sequence>
<feature type="compositionally biased region" description="Low complexity" evidence="1">
    <location>
        <begin position="22"/>
        <end position="31"/>
    </location>
</feature>
<evidence type="ECO:0000313" key="3">
    <source>
        <dbReference type="Proteomes" id="UP001149140"/>
    </source>
</evidence>
<comment type="caution">
    <text evidence="2">The sequence shown here is derived from an EMBL/GenBank/DDBJ whole genome shotgun (WGS) entry which is preliminary data.</text>
</comment>
<keyword evidence="3" id="KW-1185">Reference proteome</keyword>
<feature type="region of interest" description="Disordered" evidence="1">
    <location>
        <begin position="1"/>
        <end position="174"/>
    </location>
</feature>
<organism evidence="2 3">
    <name type="scientific">Solirubrobacter ginsenosidimutans</name>
    <dbReference type="NCBI Taxonomy" id="490573"/>
    <lineage>
        <taxon>Bacteria</taxon>
        <taxon>Bacillati</taxon>
        <taxon>Actinomycetota</taxon>
        <taxon>Thermoleophilia</taxon>
        <taxon>Solirubrobacterales</taxon>
        <taxon>Solirubrobacteraceae</taxon>
        <taxon>Solirubrobacter</taxon>
    </lineage>
</organism>
<name>A0A9X3S221_9ACTN</name>
<feature type="compositionally biased region" description="Basic and acidic residues" evidence="1">
    <location>
        <begin position="1"/>
        <end position="21"/>
    </location>
</feature>
<dbReference type="EMBL" id="JAPDOD010000022">
    <property type="protein sequence ID" value="MDA0163049.1"/>
    <property type="molecule type" value="Genomic_DNA"/>
</dbReference>
<dbReference type="AlphaFoldDB" id="A0A9X3S221"/>